<organism evidence="5 6">
    <name type="scientific">Lasiosphaeria hispida</name>
    <dbReference type="NCBI Taxonomy" id="260671"/>
    <lineage>
        <taxon>Eukaryota</taxon>
        <taxon>Fungi</taxon>
        <taxon>Dikarya</taxon>
        <taxon>Ascomycota</taxon>
        <taxon>Pezizomycotina</taxon>
        <taxon>Sordariomycetes</taxon>
        <taxon>Sordariomycetidae</taxon>
        <taxon>Sordariales</taxon>
        <taxon>Lasiosphaeriaceae</taxon>
        <taxon>Lasiosphaeria</taxon>
    </lineage>
</organism>
<accession>A0AAJ0HGD7</accession>
<evidence type="ECO:0000256" key="1">
    <source>
        <dbReference type="ARBA" id="ARBA00022737"/>
    </source>
</evidence>
<feature type="signal peptide" evidence="4">
    <location>
        <begin position="1"/>
        <end position="26"/>
    </location>
</feature>
<gene>
    <name evidence="5" type="ORF">B0T25DRAFT_263933</name>
</gene>
<dbReference type="PANTHER" id="PTHR47435">
    <property type="entry name" value="KELCH REPEAT PROTEIN (AFU_ORTHOLOGUE AFUA_5G12780)"/>
    <property type="match status" value="1"/>
</dbReference>
<reference evidence="5" key="1">
    <citation type="journal article" date="2023" name="Mol. Phylogenet. Evol.">
        <title>Genome-scale phylogeny and comparative genomics of the fungal order Sordariales.</title>
        <authorList>
            <person name="Hensen N."/>
            <person name="Bonometti L."/>
            <person name="Westerberg I."/>
            <person name="Brannstrom I.O."/>
            <person name="Guillou S."/>
            <person name="Cros-Aarteil S."/>
            <person name="Calhoun S."/>
            <person name="Haridas S."/>
            <person name="Kuo A."/>
            <person name="Mondo S."/>
            <person name="Pangilinan J."/>
            <person name="Riley R."/>
            <person name="LaButti K."/>
            <person name="Andreopoulos B."/>
            <person name="Lipzen A."/>
            <person name="Chen C."/>
            <person name="Yan M."/>
            <person name="Daum C."/>
            <person name="Ng V."/>
            <person name="Clum A."/>
            <person name="Steindorff A."/>
            <person name="Ohm R.A."/>
            <person name="Martin F."/>
            <person name="Silar P."/>
            <person name="Natvig D.O."/>
            <person name="Lalanne C."/>
            <person name="Gautier V."/>
            <person name="Ament-Velasquez S.L."/>
            <person name="Kruys A."/>
            <person name="Hutchinson M.I."/>
            <person name="Powell A.J."/>
            <person name="Barry K."/>
            <person name="Miller A.N."/>
            <person name="Grigoriev I.V."/>
            <person name="Debuchy R."/>
            <person name="Gladieux P."/>
            <person name="Hiltunen Thoren M."/>
            <person name="Johannesson H."/>
        </authorList>
    </citation>
    <scope>NUCLEOTIDE SEQUENCE</scope>
    <source>
        <strain evidence="5">CBS 955.72</strain>
    </source>
</reference>
<keyword evidence="3" id="KW-1133">Transmembrane helix</keyword>
<reference evidence="5" key="2">
    <citation type="submission" date="2023-06" db="EMBL/GenBank/DDBJ databases">
        <authorList>
            <consortium name="Lawrence Berkeley National Laboratory"/>
            <person name="Haridas S."/>
            <person name="Hensen N."/>
            <person name="Bonometti L."/>
            <person name="Westerberg I."/>
            <person name="Brannstrom I.O."/>
            <person name="Guillou S."/>
            <person name="Cros-Aarteil S."/>
            <person name="Calhoun S."/>
            <person name="Kuo A."/>
            <person name="Mondo S."/>
            <person name="Pangilinan J."/>
            <person name="Riley R."/>
            <person name="Labutti K."/>
            <person name="Andreopoulos B."/>
            <person name="Lipzen A."/>
            <person name="Chen C."/>
            <person name="Yanf M."/>
            <person name="Daum C."/>
            <person name="Ng V."/>
            <person name="Clum A."/>
            <person name="Steindorff A."/>
            <person name="Ohm R."/>
            <person name="Martin F."/>
            <person name="Silar P."/>
            <person name="Natvig D."/>
            <person name="Lalanne C."/>
            <person name="Gautier V."/>
            <person name="Ament-Velasquez S.L."/>
            <person name="Kruys A."/>
            <person name="Hutchinson M.I."/>
            <person name="Powell A.J."/>
            <person name="Barry K."/>
            <person name="Miller A.N."/>
            <person name="Grigoriev I.V."/>
            <person name="Debuchy R."/>
            <person name="Gladieux P."/>
            <person name="Thoren M.H."/>
            <person name="Johannesson H."/>
        </authorList>
    </citation>
    <scope>NUCLEOTIDE SEQUENCE</scope>
    <source>
        <strain evidence="5">CBS 955.72</strain>
    </source>
</reference>
<evidence type="ECO:0000313" key="6">
    <source>
        <dbReference type="Proteomes" id="UP001275084"/>
    </source>
</evidence>
<keyword evidence="6" id="KW-1185">Reference proteome</keyword>
<keyword evidence="3" id="KW-0472">Membrane</keyword>
<keyword evidence="2" id="KW-0408">Iron</keyword>
<comment type="caution">
    <text evidence="5">The sequence shown here is derived from an EMBL/GenBank/DDBJ whole genome shotgun (WGS) entry which is preliminary data.</text>
</comment>
<keyword evidence="4" id="KW-0732">Signal</keyword>
<name>A0AAJ0HGD7_9PEZI</name>
<dbReference type="GO" id="GO:0019760">
    <property type="term" value="P:glucosinolate metabolic process"/>
    <property type="evidence" value="ECO:0007669"/>
    <property type="project" value="UniProtKB-ARBA"/>
</dbReference>
<sequence>MTISGPQWTTLTLLSYSLAATAMSTAGWSNASASIAVDPTGSFTLFSLYGPSVAIQNNRLYIEGGSLRLSPPGEISAFKTVDRANTRLLWLDLTTAFDWANHRVFSDSKPRSTPNQQQGVAFTGNASDGRFFIFGGSLGYTNSSAPDYVPPPVQNLRQFWYFDLRQSEQQHWTTATIDSASGVQNVVHGAAATDARRGVGYYLDGEINSDVVRSSPSYAVTGLVSFRFSDLSWKNTTTSRYSSTVGGLMEYVPVGKQGILVVFGGKTADAGKDSSKATMNDMSLIRIYDIDSDSWYDQTATGGGDRGFPYSRTGSCSVMVPSPDNSTFNIYVQGGENQTGLLGDVWVLSLPSFTWIDVVDSDSDIGQRGHTCKAVGKHMFSICGGVGAYSAPLFYIFDMVQLAWTNSYNPKAGPYGIPQAISSVIGGDSKGGRTLAPPSGWTSAELGEIFAARPGEDGISSSPPPPTAPASKQLTTGEMAGIIVGSIVGFAALVILAVLVLKRWWPKEWLPSKPPPII</sequence>
<dbReference type="PANTHER" id="PTHR47435:SF4">
    <property type="entry name" value="KELCH REPEAT PROTEIN (AFU_ORTHOLOGUE AFUA_5G12780)"/>
    <property type="match status" value="1"/>
</dbReference>
<dbReference type="AlphaFoldDB" id="A0AAJ0HGD7"/>
<evidence type="ECO:0008006" key="7">
    <source>
        <dbReference type="Google" id="ProtNLM"/>
    </source>
</evidence>
<keyword evidence="1" id="KW-0677">Repeat</keyword>
<dbReference type="InterPro" id="IPR011043">
    <property type="entry name" value="Gal_Oxase/kelch_b-propeller"/>
</dbReference>
<proteinExistence type="predicted"/>
<evidence type="ECO:0000256" key="3">
    <source>
        <dbReference type="SAM" id="Phobius"/>
    </source>
</evidence>
<dbReference type="Proteomes" id="UP001275084">
    <property type="component" value="Unassembled WGS sequence"/>
</dbReference>
<feature type="chain" id="PRO_5042544364" description="Kelch repeat protein" evidence="4">
    <location>
        <begin position="27"/>
        <end position="518"/>
    </location>
</feature>
<dbReference type="SUPFAM" id="SSF50965">
    <property type="entry name" value="Galactose oxidase, central domain"/>
    <property type="match status" value="1"/>
</dbReference>
<dbReference type="EMBL" id="JAUIQD010000005">
    <property type="protein sequence ID" value="KAK3350352.1"/>
    <property type="molecule type" value="Genomic_DNA"/>
</dbReference>
<protein>
    <recommendedName>
        <fullName evidence="7">Kelch repeat protein</fullName>
    </recommendedName>
</protein>
<evidence type="ECO:0000256" key="4">
    <source>
        <dbReference type="SAM" id="SignalP"/>
    </source>
</evidence>
<dbReference type="Pfam" id="PF24681">
    <property type="entry name" value="Kelch_KLHDC2_KLHL20_DRC7"/>
    <property type="match status" value="1"/>
</dbReference>
<feature type="transmembrane region" description="Helical" evidence="3">
    <location>
        <begin position="479"/>
        <end position="501"/>
    </location>
</feature>
<dbReference type="InterPro" id="IPR015915">
    <property type="entry name" value="Kelch-typ_b-propeller"/>
</dbReference>
<evidence type="ECO:0000313" key="5">
    <source>
        <dbReference type="EMBL" id="KAK3350352.1"/>
    </source>
</evidence>
<dbReference type="Gene3D" id="2.120.10.80">
    <property type="entry name" value="Kelch-type beta propeller"/>
    <property type="match status" value="1"/>
</dbReference>
<evidence type="ECO:0000256" key="2">
    <source>
        <dbReference type="ARBA" id="ARBA00023004"/>
    </source>
</evidence>
<keyword evidence="3" id="KW-0812">Transmembrane</keyword>